<organism evidence="1 2">
    <name type="scientific">Photobacterium frigidiphilum</name>
    <dbReference type="NCBI Taxonomy" id="264736"/>
    <lineage>
        <taxon>Bacteria</taxon>
        <taxon>Pseudomonadati</taxon>
        <taxon>Pseudomonadota</taxon>
        <taxon>Gammaproteobacteria</taxon>
        <taxon>Vibrionales</taxon>
        <taxon>Vibrionaceae</taxon>
        <taxon>Photobacterium</taxon>
    </lineage>
</organism>
<accession>A0A2T3JFW2</accession>
<gene>
    <name evidence="1" type="ORF">C9J12_14375</name>
</gene>
<proteinExistence type="predicted"/>
<keyword evidence="2" id="KW-1185">Reference proteome</keyword>
<dbReference type="AlphaFoldDB" id="A0A2T3JFW2"/>
<dbReference type="OrthoDB" id="5828369at2"/>
<comment type="caution">
    <text evidence="1">The sequence shown here is derived from an EMBL/GenBank/DDBJ whole genome shotgun (WGS) entry which is preliminary data.</text>
</comment>
<evidence type="ECO:0000313" key="2">
    <source>
        <dbReference type="Proteomes" id="UP000240987"/>
    </source>
</evidence>
<dbReference type="Proteomes" id="UP000240987">
    <property type="component" value="Unassembled WGS sequence"/>
</dbReference>
<dbReference type="EMBL" id="PYMJ01000013">
    <property type="protein sequence ID" value="PSU47727.1"/>
    <property type="molecule type" value="Genomic_DNA"/>
</dbReference>
<evidence type="ECO:0000313" key="1">
    <source>
        <dbReference type="EMBL" id="PSU47727.1"/>
    </source>
</evidence>
<name>A0A2T3JFW2_9GAMM</name>
<reference evidence="1 2" key="1">
    <citation type="submission" date="2018-01" db="EMBL/GenBank/DDBJ databases">
        <title>Whole genome sequencing of Histamine producing bacteria.</title>
        <authorList>
            <person name="Butler K."/>
        </authorList>
    </citation>
    <scope>NUCLEOTIDE SEQUENCE [LARGE SCALE GENOMIC DNA]</scope>
    <source>
        <strain evidence="1 2">JCM 12947</strain>
    </source>
</reference>
<dbReference type="RefSeq" id="WP_107243348.1">
    <property type="nucleotide sequence ID" value="NZ_PYMJ01000013.1"/>
</dbReference>
<protein>
    <submittedName>
        <fullName evidence="1">Uncharacterized protein</fullName>
    </submittedName>
</protein>
<sequence length="167" mass="18738">MESTVVLLVELGNSAIYSTNVSTRTHKLNTHLKQSRYSAIDELLTLSNIAAKGSVILKDIQVREQSGDHTEFTIYVSYLPAFIDVAVEAERNKHGFSYYVEVAGVGHEYSASHAVKARDIALMSLRTHKPDIKDFEITLIDKETEKMPSEIELNEFSSVYMTARVIV</sequence>